<feature type="repeat" description="ANK" evidence="3">
    <location>
        <begin position="206"/>
        <end position="238"/>
    </location>
</feature>
<evidence type="ECO:0000256" key="2">
    <source>
        <dbReference type="ARBA" id="ARBA00023043"/>
    </source>
</evidence>
<organism evidence="7">
    <name type="scientific">Enterobius vermicularis</name>
    <name type="common">Human pinworm</name>
    <dbReference type="NCBI Taxonomy" id="51028"/>
    <lineage>
        <taxon>Eukaryota</taxon>
        <taxon>Metazoa</taxon>
        <taxon>Ecdysozoa</taxon>
        <taxon>Nematoda</taxon>
        <taxon>Chromadorea</taxon>
        <taxon>Rhabditida</taxon>
        <taxon>Spirurina</taxon>
        <taxon>Oxyuridomorpha</taxon>
        <taxon>Oxyuroidea</taxon>
        <taxon>Oxyuridae</taxon>
        <taxon>Enterobius</taxon>
    </lineage>
</organism>
<evidence type="ECO:0000256" key="4">
    <source>
        <dbReference type="SAM" id="MobiDB-lite"/>
    </source>
</evidence>
<evidence type="ECO:0000313" key="5">
    <source>
        <dbReference type="EMBL" id="VDD86729.1"/>
    </source>
</evidence>
<reference evidence="7" key="1">
    <citation type="submission" date="2016-04" db="UniProtKB">
        <authorList>
            <consortium name="WormBaseParasite"/>
        </authorList>
    </citation>
    <scope>IDENTIFICATION</scope>
</reference>
<dbReference type="SUPFAM" id="SSF48403">
    <property type="entry name" value="Ankyrin repeat"/>
    <property type="match status" value="2"/>
</dbReference>
<dbReference type="Pfam" id="PF12796">
    <property type="entry name" value="Ank_2"/>
    <property type="match status" value="2"/>
</dbReference>
<keyword evidence="2 3" id="KW-0040">ANK repeat</keyword>
<evidence type="ECO:0000313" key="6">
    <source>
        <dbReference type="Proteomes" id="UP000274131"/>
    </source>
</evidence>
<feature type="repeat" description="ANK" evidence="3">
    <location>
        <begin position="403"/>
        <end position="435"/>
    </location>
</feature>
<feature type="compositionally biased region" description="Polar residues" evidence="4">
    <location>
        <begin position="11"/>
        <end position="20"/>
    </location>
</feature>
<evidence type="ECO:0000256" key="1">
    <source>
        <dbReference type="ARBA" id="ARBA00022737"/>
    </source>
</evidence>
<evidence type="ECO:0000256" key="3">
    <source>
        <dbReference type="PROSITE-ProRule" id="PRU00023"/>
    </source>
</evidence>
<dbReference type="WBParaSite" id="EVEC_0000216401-mRNA-1">
    <property type="protein sequence ID" value="EVEC_0000216401-mRNA-1"/>
    <property type="gene ID" value="EVEC_0000216401"/>
</dbReference>
<sequence length="610" mass="68500">MKRRNSHAAAQDNSDLMEPSTSAEQSLKKDFIYVQYAPAGLEEDKLYYKRICMALDYYYTGLIDLSTLAQTVTVGVACRVGDVHLTRLLLEARFGRFSDDRGWFPMHEAAFGLHTECCRVLCESDEPHLNAQAHDGVTPLLLVCGKRKEQKKACELAKLMLDNGADVNLSSLDGMTPLIQAIRSQNEELIDVLLDRGADPSLTWYGNWSALHEAACRHDAKTMERLLNMGMDIFVLDDDHHTPLLVAVQERCIPCVKLALEAAKDRAAELANICLLRKNVSCVMAAVSEGYDDVLEILIDYGADCNIIMDTEWSDAMDEKKGMHALTQASLAKFSRCLKLLIPHVNRMVLETTAIGPMTGAAYSGSATCIKLLLEAGYSTEEFVYSPVVLTLIPYLRPLFLRNCYSPLREAVRRGHTESVRLLLDAGAKMVYSEECSSPFLFAFRNSLDPSILECFLEHNVDLNFISEDSDYEIPDALLSILGSENREKLILLLKCGLKPFLERWCSCHNKKNLSLLSYVSQFDYVSDLRNLIELLAAFSTYIPNCCGEVAELIGCKFHIPSLSQLCRISMLRSFSPAELLNESWLDKVGQVPKKLRGFVKFDTPYRTFR</sequence>
<dbReference type="PANTHER" id="PTHR24173">
    <property type="entry name" value="ANKYRIN REPEAT CONTAINING"/>
    <property type="match status" value="1"/>
</dbReference>
<feature type="repeat" description="ANK" evidence="3">
    <location>
        <begin position="173"/>
        <end position="199"/>
    </location>
</feature>
<dbReference type="SMART" id="SM00248">
    <property type="entry name" value="ANK"/>
    <property type="match status" value="10"/>
</dbReference>
<keyword evidence="1" id="KW-0677">Repeat</keyword>
<dbReference type="Proteomes" id="UP000274131">
    <property type="component" value="Unassembled WGS sequence"/>
</dbReference>
<dbReference type="AlphaFoldDB" id="A0A0N4UXA8"/>
<dbReference type="PROSITE" id="PS50088">
    <property type="entry name" value="ANK_REPEAT"/>
    <property type="match status" value="4"/>
</dbReference>
<dbReference type="Pfam" id="PF00023">
    <property type="entry name" value="Ank"/>
    <property type="match status" value="1"/>
</dbReference>
<dbReference type="PROSITE" id="PS50297">
    <property type="entry name" value="ANK_REP_REGION"/>
    <property type="match status" value="2"/>
</dbReference>
<evidence type="ECO:0000313" key="7">
    <source>
        <dbReference type="WBParaSite" id="EVEC_0000216401-mRNA-1"/>
    </source>
</evidence>
<feature type="region of interest" description="Disordered" evidence="4">
    <location>
        <begin position="1"/>
        <end position="20"/>
    </location>
</feature>
<dbReference type="Gene3D" id="1.25.40.20">
    <property type="entry name" value="Ankyrin repeat-containing domain"/>
    <property type="match status" value="4"/>
</dbReference>
<dbReference type="PANTHER" id="PTHR24173:SF61">
    <property type="entry name" value="ANKYRIN 2"/>
    <property type="match status" value="1"/>
</dbReference>
<feature type="repeat" description="ANK" evidence="3">
    <location>
        <begin position="135"/>
        <end position="172"/>
    </location>
</feature>
<dbReference type="STRING" id="51028.A0A0N4UXA8"/>
<name>A0A0N4UXA8_ENTVE</name>
<reference evidence="5 6" key="2">
    <citation type="submission" date="2018-10" db="EMBL/GenBank/DDBJ databases">
        <authorList>
            <consortium name="Pathogen Informatics"/>
        </authorList>
    </citation>
    <scope>NUCLEOTIDE SEQUENCE [LARGE SCALE GENOMIC DNA]</scope>
</reference>
<dbReference type="EMBL" id="UXUI01007278">
    <property type="protein sequence ID" value="VDD86729.1"/>
    <property type="molecule type" value="Genomic_DNA"/>
</dbReference>
<dbReference type="InterPro" id="IPR036770">
    <property type="entry name" value="Ankyrin_rpt-contain_sf"/>
</dbReference>
<keyword evidence="6" id="KW-1185">Reference proteome</keyword>
<protein>
    <submittedName>
        <fullName evidence="7">ANK_REP_REGION domain-containing protein</fullName>
    </submittedName>
</protein>
<gene>
    <name evidence="5" type="ORF">EVEC_LOCUS1872</name>
</gene>
<dbReference type="InterPro" id="IPR002110">
    <property type="entry name" value="Ankyrin_rpt"/>
</dbReference>
<accession>A0A0N4UXA8</accession>
<dbReference type="OrthoDB" id="366390at2759"/>
<proteinExistence type="predicted"/>